<feature type="domain" description="EGF-like" evidence="9">
    <location>
        <begin position="830"/>
        <end position="870"/>
    </location>
</feature>
<feature type="disulfide bond" evidence="6">
    <location>
        <begin position="362"/>
        <end position="371"/>
    </location>
</feature>
<evidence type="ECO:0000256" key="2">
    <source>
        <dbReference type="ARBA" id="ARBA00022729"/>
    </source>
</evidence>
<dbReference type="FunFam" id="2.10.25.10:FF:000012">
    <property type="entry name" value="Delta-like protein"/>
    <property type="match status" value="1"/>
</dbReference>
<dbReference type="InterPro" id="IPR001881">
    <property type="entry name" value="EGF-like_Ca-bd_dom"/>
</dbReference>
<feature type="chain" id="PRO_5036403086" description="Protein eyes shut" evidence="7">
    <location>
        <begin position="31"/>
        <end position="1359"/>
    </location>
</feature>
<dbReference type="GO" id="GO:0005886">
    <property type="term" value="C:plasma membrane"/>
    <property type="evidence" value="ECO:0007669"/>
    <property type="project" value="UniProtKB-ARBA"/>
</dbReference>
<feature type="domain" description="EGF-like" evidence="9">
    <location>
        <begin position="86"/>
        <end position="124"/>
    </location>
</feature>
<sequence>MGPVVGRSPMPSAAIYYALMWLMMAAVGECDQQSSFAKYWSHLISTPSGDGILLSPGLNNEVRADFGNRVVRHHEVEDEEFHLHEHMDPCVAGPCEHGVCRKSVDSSNGYECFCEDGYTGYNCQTDWNECWNEPCLHGATCFDAIAYPNCTCTEGFTGEEILGAFFSKRMFCEHEILACDSSPCLNNGTCWSMGLTNYTCECLPGYEGYSCEIDVNVCNVTLCHNGGNCTEKAGEDFFCFCFSESFCGWTGKTCEVNIDDCHPNPCHFGGVCHDLVDDYYCTCPEMLTGKSCEFNMTLCQNKTCLNGGMCLFDDLRGEEICFCQPDFHGSDCGEQYDECQLGHKCINDGLCVDLVDGYHCLCPADFTGEFCECRIGTDPECPFTETTTSMMMTSTIASSIFELTTEYSFNRSTESFPISDTTSETLAITDEFSDVSKDVARSSTSDSFVSLLSTITETPELPISTEKTEIDSSGKTTSLEKFPETSSSSFTWFSTSGTETTDFDATSVFSESRTTLDKITSEKHLVTDDYVSEMTEGIRSTTADNKFEVTSPGSTTVTTTEVTTAGTTITDTTTATIRDDSDSTTAGILTTSTEGSTTGTTAVAIITTIGDTTTTEVDSITSTSTEDTPFKTTILPTTTTEVTDATTTEVIVETTTEVIESTTNTTNATTIASAYLTDDPTGSSAATTVLLTTIHETVTATVDSGRTTSATSFEFSTTTEHVFIHSTQSTSEEMTRETVTEEVTGMSQVTTEVETVSDVAVTSVTKFTQVPSVTPTEEFKANETTLTELLGSDTTTRASNFIQTTPDTISSALPSSTEAFTTDLTTTSKIEAGCPKTWCMNGGVCAFAAEDSMEDFKCKCKLGFLGTYCQHKINATVPAFKEDSLLKFNVGSSIGGTQDVEIFLGVHVRSREGKILEAGDETSSILNLYLRDGKISLEFACASNMAGVLKDNREISDTYLEIWIRLELHPMNKADKGLCKASLRVNETQPASTIQQRSNMTDRKLTHVIMGQGFIGCLASLQVNNQEIMLSSEAVDGAGIEECGQGETPDLLMSCPFNPCLNGGTCVRLSFDSWNCVCMKGFEGDLCERRTCLESPCGKNSSCLEVVLGAVTEPFFYGTFNGYSSYLAYLTPPALERRMELRFHFATENLRQRSILFYVGQQFPRRAIPHFDFLSVGLRNGYLVIFWNLGLGISEVISPSPLDPNLALHTLKVTRIGNVAWVKVDTQPTVGGISPPFLEDLNVHSLLYVGGHWSYNHSMLPEILQSYSGFRGCILDLQLRPSDQSIFLGPVRTLGGRNVAQCSRDAHSRRPCPYCQNGGTCQFIGSSVKCICRRNFRGMQCEKTLNPTGTSSNAVAILN</sequence>
<dbReference type="Pfam" id="PF02210">
    <property type="entry name" value="Laminin_G_2"/>
    <property type="match status" value="1"/>
</dbReference>
<feature type="disulfide bond" evidence="6">
    <location>
        <begin position="283"/>
        <end position="292"/>
    </location>
</feature>
<dbReference type="InterPro" id="IPR009030">
    <property type="entry name" value="Growth_fac_rcpt_cys_sf"/>
</dbReference>
<dbReference type="InterPro" id="IPR001791">
    <property type="entry name" value="Laminin_G"/>
</dbReference>
<dbReference type="InterPro" id="IPR000742">
    <property type="entry name" value="EGF"/>
</dbReference>
<dbReference type="Gene3D" id="2.60.120.200">
    <property type="match status" value="2"/>
</dbReference>
<feature type="signal peptide" evidence="7">
    <location>
        <begin position="1"/>
        <end position="30"/>
    </location>
</feature>
<dbReference type="PROSITE" id="PS00010">
    <property type="entry name" value="ASX_HYDROXYL"/>
    <property type="match status" value="2"/>
</dbReference>
<feature type="domain" description="EGF-like" evidence="9">
    <location>
        <begin position="1308"/>
        <end position="1342"/>
    </location>
</feature>
<dbReference type="GO" id="GO:0045197">
    <property type="term" value="P:establishment or maintenance of epithelial cell apical/basal polarity"/>
    <property type="evidence" value="ECO:0007669"/>
    <property type="project" value="TreeGrafter"/>
</dbReference>
<comment type="caution">
    <text evidence="6">Lacks conserved residue(s) required for the propagation of feature annotation.</text>
</comment>
<feature type="disulfide bond" evidence="6">
    <location>
        <begin position="1078"/>
        <end position="1087"/>
    </location>
</feature>
<dbReference type="PROSITE" id="PS50025">
    <property type="entry name" value="LAM_G_DOMAIN"/>
    <property type="match status" value="2"/>
</dbReference>
<evidence type="ECO:0000256" key="4">
    <source>
        <dbReference type="ARBA" id="ARBA00023157"/>
    </source>
</evidence>
<name>A0A7R9BWG4_9CRUS</name>
<feature type="domain" description="EGF-like" evidence="9">
    <location>
        <begin position="175"/>
        <end position="212"/>
    </location>
</feature>
<dbReference type="SMART" id="SM00179">
    <property type="entry name" value="EGF_CA"/>
    <property type="match status" value="8"/>
</dbReference>
<dbReference type="Pfam" id="PF12661">
    <property type="entry name" value="hEGF"/>
    <property type="match status" value="2"/>
</dbReference>
<dbReference type="OrthoDB" id="283575at2759"/>
<evidence type="ECO:0000256" key="3">
    <source>
        <dbReference type="ARBA" id="ARBA00022737"/>
    </source>
</evidence>
<protein>
    <recommendedName>
        <fullName evidence="12">Protein eyes shut</fullName>
    </recommendedName>
</protein>
<dbReference type="FunFam" id="2.10.25.10:FF:000173">
    <property type="entry name" value="Neurogenic locus notch protein 2"/>
    <property type="match status" value="1"/>
</dbReference>
<dbReference type="SUPFAM" id="SSF57184">
    <property type="entry name" value="Growth factor receptor domain"/>
    <property type="match status" value="1"/>
</dbReference>
<evidence type="ECO:0000313" key="10">
    <source>
        <dbReference type="EMBL" id="CAD7281759.1"/>
    </source>
</evidence>
<dbReference type="GO" id="GO:0048056">
    <property type="term" value="P:R3/R4 cell differentiation"/>
    <property type="evidence" value="ECO:0007669"/>
    <property type="project" value="UniProtKB-ARBA"/>
</dbReference>
<dbReference type="CDD" id="cd00110">
    <property type="entry name" value="LamG"/>
    <property type="match status" value="1"/>
</dbReference>
<dbReference type="InterPro" id="IPR018097">
    <property type="entry name" value="EGF_Ca-bd_CS"/>
</dbReference>
<feature type="disulfide bond" evidence="6">
    <location>
        <begin position="114"/>
        <end position="123"/>
    </location>
</feature>
<dbReference type="PROSITE" id="PS00022">
    <property type="entry name" value="EGF_1"/>
    <property type="match status" value="8"/>
</dbReference>
<dbReference type="InterPro" id="IPR000152">
    <property type="entry name" value="EGF-type_Asp/Asn_hydroxyl_site"/>
</dbReference>
<evidence type="ECO:0000256" key="6">
    <source>
        <dbReference type="PROSITE-ProRule" id="PRU00076"/>
    </source>
</evidence>
<dbReference type="FunFam" id="2.10.25.10:FF:000321">
    <property type="entry name" value="Protein delta homolog 1"/>
    <property type="match status" value="1"/>
</dbReference>
<keyword evidence="4 6" id="KW-1015">Disulfide bond</keyword>
<feature type="domain" description="EGF-like" evidence="9">
    <location>
        <begin position="335"/>
        <end position="372"/>
    </location>
</feature>
<feature type="disulfide bond" evidence="6">
    <location>
        <begin position="860"/>
        <end position="869"/>
    </location>
</feature>
<dbReference type="PROSITE" id="PS50026">
    <property type="entry name" value="EGF_3"/>
    <property type="match status" value="10"/>
</dbReference>
<feature type="domain" description="EGF-like" evidence="9">
    <location>
        <begin position="1051"/>
        <end position="1088"/>
    </location>
</feature>
<dbReference type="SMART" id="SM00282">
    <property type="entry name" value="LamG"/>
    <property type="match status" value="1"/>
</dbReference>
<reference evidence="10" key="1">
    <citation type="submission" date="2020-11" db="EMBL/GenBank/DDBJ databases">
        <authorList>
            <person name="Tran Van P."/>
        </authorList>
    </citation>
    <scope>NUCLEOTIDE SEQUENCE</scope>
</reference>
<keyword evidence="5" id="KW-0325">Glycoprotein</keyword>
<feature type="domain" description="EGF-like" evidence="9">
    <location>
        <begin position="257"/>
        <end position="293"/>
    </location>
</feature>
<dbReference type="SUPFAM" id="SSF57196">
    <property type="entry name" value="EGF/Laminin"/>
    <property type="match status" value="6"/>
</dbReference>
<dbReference type="GO" id="GO:0032991">
    <property type="term" value="C:protein-containing complex"/>
    <property type="evidence" value="ECO:0007669"/>
    <property type="project" value="TreeGrafter"/>
</dbReference>
<dbReference type="Proteomes" id="UP000678499">
    <property type="component" value="Unassembled WGS sequence"/>
</dbReference>
<dbReference type="Pfam" id="PF00008">
    <property type="entry name" value="EGF"/>
    <property type="match status" value="3"/>
</dbReference>
<feature type="domain" description="EGF-like" evidence="9">
    <location>
        <begin position="295"/>
        <end position="333"/>
    </location>
</feature>
<evidence type="ECO:0000313" key="11">
    <source>
        <dbReference type="Proteomes" id="UP000678499"/>
    </source>
</evidence>
<dbReference type="GO" id="GO:0005509">
    <property type="term" value="F:calcium ion binding"/>
    <property type="evidence" value="ECO:0007669"/>
    <property type="project" value="InterPro"/>
</dbReference>
<dbReference type="EMBL" id="OA885188">
    <property type="protein sequence ID" value="CAD7281759.1"/>
    <property type="molecule type" value="Genomic_DNA"/>
</dbReference>
<dbReference type="GO" id="GO:0007157">
    <property type="term" value="P:heterophilic cell-cell adhesion via plasma membrane cell adhesion molecules"/>
    <property type="evidence" value="ECO:0007669"/>
    <property type="project" value="TreeGrafter"/>
</dbReference>
<keyword evidence="2 7" id="KW-0732">Signal</keyword>
<dbReference type="PROSITE" id="PS01187">
    <property type="entry name" value="EGF_CA"/>
    <property type="match status" value="1"/>
</dbReference>
<feature type="domain" description="EGF-like" evidence="9">
    <location>
        <begin position="214"/>
        <end position="255"/>
    </location>
</feature>
<dbReference type="SMART" id="SM00181">
    <property type="entry name" value="EGF"/>
    <property type="match status" value="10"/>
</dbReference>
<organism evidence="10">
    <name type="scientific">Notodromas monacha</name>
    <dbReference type="NCBI Taxonomy" id="399045"/>
    <lineage>
        <taxon>Eukaryota</taxon>
        <taxon>Metazoa</taxon>
        <taxon>Ecdysozoa</taxon>
        <taxon>Arthropoda</taxon>
        <taxon>Crustacea</taxon>
        <taxon>Oligostraca</taxon>
        <taxon>Ostracoda</taxon>
        <taxon>Podocopa</taxon>
        <taxon>Podocopida</taxon>
        <taxon>Cypridocopina</taxon>
        <taxon>Cypridoidea</taxon>
        <taxon>Cyprididae</taxon>
        <taxon>Notodromas</taxon>
    </lineage>
</organism>
<feature type="domain" description="Laminin G" evidence="8">
    <location>
        <begin position="1116"/>
        <end position="1302"/>
    </location>
</feature>
<feature type="disulfide bond" evidence="6">
    <location>
        <begin position="95"/>
        <end position="112"/>
    </location>
</feature>
<dbReference type="GO" id="GO:0016318">
    <property type="term" value="P:ommatidial rotation"/>
    <property type="evidence" value="ECO:0007669"/>
    <property type="project" value="UniProtKB-ARBA"/>
</dbReference>
<feature type="domain" description="EGF-like" evidence="9">
    <location>
        <begin position="126"/>
        <end position="159"/>
    </location>
</feature>
<accession>A0A7R9BWG4</accession>
<feature type="disulfide bond" evidence="6">
    <location>
        <begin position="323"/>
        <end position="332"/>
    </location>
</feature>
<gene>
    <name evidence="10" type="ORF">NMOB1V02_LOCUS9395</name>
</gene>
<dbReference type="GO" id="GO:0050769">
    <property type="term" value="P:positive regulation of neurogenesis"/>
    <property type="evidence" value="ECO:0007669"/>
    <property type="project" value="UniProtKB-ARBA"/>
</dbReference>
<dbReference type="InterPro" id="IPR013032">
    <property type="entry name" value="EGF-like_CS"/>
</dbReference>
<evidence type="ECO:0000256" key="5">
    <source>
        <dbReference type="ARBA" id="ARBA00023180"/>
    </source>
</evidence>
<evidence type="ECO:0000256" key="7">
    <source>
        <dbReference type="SAM" id="SignalP"/>
    </source>
</evidence>
<feature type="disulfide bond" evidence="6">
    <location>
        <begin position="1332"/>
        <end position="1341"/>
    </location>
</feature>
<dbReference type="PANTHER" id="PTHR24049">
    <property type="entry name" value="CRUMBS FAMILY MEMBER"/>
    <property type="match status" value="1"/>
</dbReference>
<keyword evidence="3" id="KW-0677">Repeat</keyword>
<feature type="disulfide bond" evidence="6">
    <location>
        <begin position="304"/>
        <end position="321"/>
    </location>
</feature>
<feature type="disulfide bond" evidence="6">
    <location>
        <begin position="90"/>
        <end position="100"/>
    </location>
</feature>
<evidence type="ECO:0008006" key="12">
    <source>
        <dbReference type="Google" id="ProtNLM"/>
    </source>
</evidence>
<dbReference type="InterPro" id="IPR051022">
    <property type="entry name" value="Notch_Cell-Fate_Det"/>
</dbReference>
<dbReference type="InterPro" id="IPR013320">
    <property type="entry name" value="ConA-like_dom_sf"/>
</dbReference>
<keyword evidence="11" id="KW-1185">Reference proteome</keyword>
<dbReference type="CDD" id="cd00054">
    <property type="entry name" value="EGF_CA"/>
    <property type="match status" value="5"/>
</dbReference>
<dbReference type="EMBL" id="CAJPEX010003151">
    <property type="protein sequence ID" value="CAG0921911.1"/>
    <property type="molecule type" value="Genomic_DNA"/>
</dbReference>
<dbReference type="Gene3D" id="2.10.25.10">
    <property type="entry name" value="Laminin"/>
    <property type="match status" value="9"/>
</dbReference>
<proteinExistence type="predicted"/>
<feature type="disulfide bond" evidence="6">
    <location>
        <begin position="202"/>
        <end position="211"/>
    </location>
</feature>
<evidence type="ECO:0000256" key="1">
    <source>
        <dbReference type="ARBA" id="ARBA00022536"/>
    </source>
</evidence>
<evidence type="ECO:0000259" key="8">
    <source>
        <dbReference type="PROSITE" id="PS50025"/>
    </source>
</evidence>
<evidence type="ECO:0000259" key="9">
    <source>
        <dbReference type="PROSITE" id="PS50026"/>
    </source>
</evidence>
<keyword evidence="1 6" id="KW-0245">EGF-like domain</keyword>
<dbReference type="SUPFAM" id="SSF49899">
    <property type="entry name" value="Concanavalin A-like lectins/glucanases"/>
    <property type="match status" value="2"/>
</dbReference>
<feature type="domain" description="Laminin G" evidence="8">
    <location>
        <begin position="875"/>
        <end position="1043"/>
    </location>
</feature>
<dbReference type="PROSITE" id="PS01186">
    <property type="entry name" value="EGF_2"/>
    <property type="match status" value="4"/>
</dbReference>